<protein>
    <submittedName>
        <fullName evidence="2">Uncharacterized protein</fullName>
    </submittedName>
</protein>
<evidence type="ECO:0000313" key="3">
    <source>
        <dbReference type="Proteomes" id="UP000199603"/>
    </source>
</evidence>
<accession>A0A1G6SG77</accession>
<keyword evidence="1" id="KW-1133">Transmembrane helix</keyword>
<dbReference type="AlphaFoldDB" id="A0A1G6SG77"/>
<keyword evidence="1" id="KW-0812">Transmembrane</keyword>
<gene>
    <name evidence="2" type="ORF">SAMN04488509_101491</name>
</gene>
<feature type="transmembrane region" description="Helical" evidence="1">
    <location>
        <begin position="12"/>
        <end position="32"/>
    </location>
</feature>
<evidence type="ECO:0000313" key="2">
    <source>
        <dbReference type="EMBL" id="SDD15889.1"/>
    </source>
</evidence>
<name>A0A1G6SG77_9GAMM</name>
<keyword evidence="3" id="KW-1185">Reference proteome</keyword>
<sequence>MKCQHLAPGTRLAFSLVSTLAYCGLLAALFALHPSAVAPIEAMRSPPAGGLAMPLPRATTPGSLKLRMTLPYVPGGGARPADQEI</sequence>
<organism evidence="2 3">
    <name type="scientific">Aquimonas voraii</name>
    <dbReference type="NCBI Taxonomy" id="265719"/>
    <lineage>
        <taxon>Bacteria</taxon>
        <taxon>Pseudomonadati</taxon>
        <taxon>Pseudomonadota</taxon>
        <taxon>Gammaproteobacteria</taxon>
        <taxon>Lysobacterales</taxon>
        <taxon>Lysobacteraceae</taxon>
        <taxon>Aquimonas</taxon>
    </lineage>
</organism>
<dbReference type="Proteomes" id="UP000199603">
    <property type="component" value="Unassembled WGS sequence"/>
</dbReference>
<dbReference type="EMBL" id="FNAG01000001">
    <property type="protein sequence ID" value="SDD15889.1"/>
    <property type="molecule type" value="Genomic_DNA"/>
</dbReference>
<keyword evidence="1" id="KW-0472">Membrane</keyword>
<reference evidence="2 3" key="1">
    <citation type="submission" date="2016-10" db="EMBL/GenBank/DDBJ databases">
        <authorList>
            <person name="de Groot N.N."/>
        </authorList>
    </citation>
    <scope>NUCLEOTIDE SEQUENCE [LARGE SCALE GENOMIC DNA]</scope>
    <source>
        <strain evidence="2 3">DSM 16957</strain>
    </source>
</reference>
<dbReference type="STRING" id="265719.SAMN04488509_101491"/>
<evidence type="ECO:0000256" key="1">
    <source>
        <dbReference type="SAM" id="Phobius"/>
    </source>
</evidence>
<proteinExistence type="predicted"/>